<keyword evidence="12 20" id="KW-0418">Kinase</keyword>
<dbReference type="InterPro" id="IPR011712">
    <property type="entry name" value="Sig_transdc_His_kin_sub3_dim/P"/>
</dbReference>
<evidence type="ECO:0000256" key="18">
    <source>
        <dbReference type="ARBA" id="ARBA00023136"/>
    </source>
</evidence>
<dbReference type="RefSeq" id="WP_119112417.1">
    <property type="nucleotide sequence ID" value="NZ_CBCSEO010000002.1"/>
</dbReference>
<keyword evidence="17" id="KW-0411">Iron-sulfur</keyword>
<dbReference type="GO" id="GO:0005506">
    <property type="term" value="F:iron ion binding"/>
    <property type="evidence" value="ECO:0007669"/>
    <property type="project" value="InterPro"/>
</dbReference>
<dbReference type="InterPro" id="IPR005467">
    <property type="entry name" value="His_kinase_dom"/>
</dbReference>
<dbReference type="InterPro" id="IPR050482">
    <property type="entry name" value="Sensor_HK_TwoCompSys"/>
</dbReference>
<keyword evidence="8 20" id="KW-0808">Transferase</keyword>
<dbReference type="EMBL" id="QWVT01000015">
    <property type="protein sequence ID" value="RID85564.1"/>
    <property type="molecule type" value="Genomic_DNA"/>
</dbReference>
<evidence type="ECO:0000313" key="25">
    <source>
        <dbReference type="Proteomes" id="UP000265816"/>
    </source>
</evidence>
<keyword evidence="16 20" id="KW-0902">Two-component regulatory system</keyword>
<dbReference type="InterPro" id="IPR004358">
    <property type="entry name" value="Sig_transdc_His_kin-like_C"/>
</dbReference>
<evidence type="ECO:0000256" key="14">
    <source>
        <dbReference type="ARBA" id="ARBA00022989"/>
    </source>
</evidence>
<evidence type="ECO:0000256" key="8">
    <source>
        <dbReference type="ARBA" id="ARBA00022679"/>
    </source>
</evidence>
<keyword evidence="21" id="KW-0597">Phosphoprotein</keyword>
<keyword evidence="14" id="KW-1133">Transmembrane helix</keyword>
<dbReference type="AlphaFoldDB" id="A0A398B7V1"/>
<name>A0A398B7V1_9BACI</name>
<feature type="domain" description="PAS" evidence="23">
    <location>
        <begin position="8"/>
        <end position="49"/>
    </location>
</feature>
<dbReference type="GO" id="GO:0005737">
    <property type="term" value="C:cytoplasm"/>
    <property type="evidence" value="ECO:0007669"/>
    <property type="project" value="UniProtKB-SubCell"/>
</dbReference>
<reference evidence="24 25" key="1">
    <citation type="submission" date="2018-08" db="EMBL/GenBank/DDBJ databases">
        <title>Bacillus jemisoniae sp. nov., Bacillus chryseoplanitiae sp. nov., Bacillus resnikiae sp. nov., and Bacillus frankliniae sp. nov., isolated from Viking spacecraft and associated surfaces.</title>
        <authorList>
            <person name="Seuylemezian A."/>
            <person name="Vaishampayan P."/>
        </authorList>
    </citation>
    <scope>NUCLEOTIDE SEQUENCE [LARGE SCALE GENOMIC DNA]</scope>
    <source>
        <strain evidence="24 25">JJ-247</strain>
    </source>
</reference>
<dbReference type="EC" id="2.7.13.3" evidence="20"/>
<keyword evidence="6" id="KW-0004">4Fe-4S</keyword>
<evidence type="ECO:0000256" key="7">
    <source>
        <dbReference type="ARBA" id="ARBA00022490"/>
    </source>
</evidence>
<keyword evidence="5" id="KW-1003">Cell membrane</keyword>
<dbReference type="Gene3D" id="1.20.5.1930">
    <property type="match status" value="1"/>
</dbReference>
<evidence type="ECO:0000256" key="2">
    <source>
        <dbReference type="ARBA" id="ARBA00001966"/>
    </source>
</evidence>
<dbReference type="PROSITE" id="PS50112">
    <property type="entry name" value="PAS"/>
    <property type="match status" value="1"/>
</dbReference>
<dbReference type="GO" id="GO:0046983">
    <property type="term" value="F:protein dimerization activity"/>
    <property type="evidence" value="ECO:0007669"/>
    <property type="project" value="InterPro"/>
</dbReference>
<dbReference type="SUPFAM" id="SSF55785">
    <property type="entry name" value="PYP-like sensor domain (PAS domain)"/>
    <property type="match status" value="1"/>
</dbReference>
<keyword evidence="13 20" id="KW-0067">ATP-binding</keyword>
<dbReference type="PROSITE" id="PS50109">
    <property type="entry name" value="HIS_KIN"/>
    <property type="match status" value="1"/>
</dbReference>
<dbReference type="SUPFAM" id="SSF55874">
    <property type="entry name" value="ATPase domain of HSP90 chaperone/DNA topoisomerase II/histidine kinase"/>
    <property type="match status" value="1"/>
</dbReference>
<dbReference type="SMART" id="SM00387">
    <property type="entry name" value="HATPase_c"/>
    <property type="match status" value="1"/>
</dbReference>
<evidence type="ECO:0000256" key="6">
    <source>
        <dbReference type="ARBA" id="ARBA00022485"/>
    </source>
</evidence>
<comment type="PTM">
    <text evidence="21">Autophosphorylated.</text>
</comment>
<comment type="cofactor">
    <cofactor evidence="2">
        <name>[4Fe-4S] cluster</name>
        <dbReference type="ChEBI" id="CHEBI:49883"/>
    </cofactor>
</comment>
<organism evidence="24 25">
    <name type="scientific">Mesobacillus zeae</name>
    <dbReference type="NCBI Taxonomy" id="1917180"/>
    <lineage>
        <taxon>Bacteria</taxon>
        <taxon>Bacillati</taxon>
        <taxon>Bacillota</taxon>
        <taxon>Bacilli</taxon>
        <taxon>Bacillales</taxon>
        <taxon>Bacillaceae</taxon>
        <taxon>Mesobacillus</taxon>
    </lineage>
</organism>
<evidence type="ECO:0000256" key="15">
    <source>
        <dbReference type="ARBA" id="ARBA00023004"/>
    </source>
</evidence>
<keyword evidence="11 20" id="KW-0547">Nucleotide-binding</keyword>
<evidence type="ECO:0000259" key="23">
    <source>
        <dbReference type="PROSITE" id="PS50112"/>
    </source>
</evidence>
<evidence type="ECO:0000256" key="4">
    <source>
        <dbReference type="ARBA" id="ARBA00004651"/>
    </source>
</evidence>
<proteinExistence type="predicted"/>
<dbReference type="Pfam" id="PF02518">
    <property type="entry name" value="HATPase_c"/>
    <property type="match status" value="1"/>
</dbReference>
<gene>
    <name evidence="24" type="ORF">D1970_08350</name>
</gene>
<keyword evidence="9" id="KW-0812">Transmembrane</keyword>
<dbReference type="Gene3D" id="3.30.565.10">
    <property type="entry name" value="Histidine kinase-like ATPase, C-terminal domain"/>
    <property type="match status" value="1"/>
</dbReference>
<sequence>MTEVTHLDTKYLQQIFKYIQDGIIIMNTDREILKVNPSAERLTGWVKGDRVPFCSFCRQRNLRTDKQACYLLENDEIPYFNSKMPTYKGKNIDVEMSTALIYPETSNNQKEYLLVLRDKTIQKKEEEARLSKLIIRQLIEAKESEHKRLAQELHDGVGQSLFTISVALQAIESYIKDDGVLDSYIEEVRKELEKVMDDVKSYSYYLRPQSLDQLGLVATINSLVSSLEKNNPKISIQFETNMEVRCDPHVEINLYRVIQEALHNVLKYAQASKVTILLTESEDQLSLRIADNGVGFNKANLKNEGLGLKHMAERIDQIGGKFFIDSKPNQGTKIRITIPKRKKDRL</sequence>
<dbReference type="PRINTS" id="PR00344">
    <property type="entry name" value="BCTRLSENSOR"/>
</dbReference>
<evidence type="ECO:0000313" key="24">
    <source>
        <dbReference type="EMBL" id="RID85564.1"/>
    </source>
</evidence>
<keyword evidence="15" id="KW-0408">Iron</keyword>
<accession>A0A398B7V1</accession>
<dbReference type="Gene3D" id="3.30.450.20">
    <property type="entry name" value="PAS domain"/>
    <property type="match status" value="1"/>
</dbReference>
<evidence type="ECO:0000256" key="13">
    <source>
        <dbReference type="ARBA" id="ARBA00022840"/>
    </source>
</evidence>
<keyword evidence="10" id="KW-0479">Metal-binding</keyword>
<dbReference type="Pfam" id="PF07730">
    <property type="entry name" value="HisKA_3"/>
    <property type="match status" value="1"/>
</dbReference>
<dbReference type="InterPro" id="IPR035965">
    <property type="entry name" value="PAS-like_dom_sf"/>
</dbReference>
<dbReference type="InterPro" id="IPR017203">
    <property type="entry name" value="Sig_transdc_His_kinase_NreB"/>
</dbReference>
<dbReference type="NCBIfam" id="TIGR00229">
    <property type="entry name" value="sensory_box"/>
    <property type="match status" value="1"/>
</dbReference>
<evidence type="ECO:0000256" key="20">
    <source>
        <dbReference type="PIRNR" id="PIRNR037432"/>
    </source>
</evidence>
<evidence type="ECO:0000256" key="12">
    <source>
        <dbReference type="ARBA" id="ARBA00022777"/>
    </source>
</evidence>
<comment type="catalytic activity">
    <reaction evidence="1 20">
        <text>ATP + protein L-histidine = ADP + protein N-phospho-L-histidine.</text>
        <dbReference type="EC" id="2.7.13.3"/>
    </reaction>
</comment>
<keyword evidence="18" id="KW-0472">Membrane</keyword>
<dbReference type="GO" id="GO:0005886">
    <property type="term" value="C:plasma membrane"/>
    <property type="evidence" value="ECO:0007669"/>
    <property type="project" value="UniProtKB-SubCell"/>
</dbReference>
<comment type="function">
    <text evidence="19">Member of the two-component regulatory system NreB/NreC involved in the control of dissimilatory nitrate/nitrite reduction in response to oxygen. NreB functions as a direct oxygen sensor histidine kinase which is autophosphorylated, in the absence of oxygen, probably at the conserved histidine residue, and transfers its phosphate group probably to a conserved aspartate residue of NreC. NreB/NreC activates the expression of the nitrate (narGHJI) and nitrite (nir) reductase operons, as well as the putative nitrate transporter gene narT.</text>
</comment>
<dbReference type="Pfam" id="PF13188">
    <property type="entry name" value="PAS_8"/>
    <property type="match status" value="1"/>
</dbReference>
<evidence type="ECO:0000256" key="3">
    <source>
        <dbReference type="ARBA" id="ARBA00004496"/>
    </source>
</evidence>
<evidence type="ECO:0000256" key="16">
    <source>
        <dbReference type="ARBA" id="ARBA00023012"/>
    </source>
</evidence>
<evidence type="ECO:0000256" key="17">
    <source>
        <dbReference type="ARBA" id="ARBA00023014"/>
    </source>
</evidence>
<protein>
    <recommendedName>
        <fullName evidence="20">Sensor histidine kinase</fullName>
        <ecNumber evidence="20">2.7.13.3</ecNumber>
    </recommendedName>
</protein>
<evidence type="ECO:0000256" key="10">
    <source>
        <dbReference type="ARBA" id="ARBA00022723"/>
    </source>
</evidence>
<evidence type="ECO:0000256" key="5">
    <source>
        <dbReference type="ARBA" id="ARBA00022475"/>
    </source>
</evidence>
<dbReference type="GO" id="GO:0051539">
    <property type="term" value="F:4 iron, 4 sulfur cluster binding"/>
    <property type="evidence" value="ECO:0007669"/>
    <property type="project" value="UniProtKB-KW"/>
</dbReference>
<dbReference type="PANTHER" id="PTHR24421">
    <property type="entry name" value="NITRATE/NITRITE SENSOR PROTEIN NARX-RELATED"/>
    <property type="match status" value="1"/>
</dbReference>
<comment type="subcellular location">
    <subcellularLocation>
        <location evidence="4">Cell membrane</location>
        <topology evidence="4">Multi-pass membrane protein</topology>
    </subcellularLocation>
    <subcellularLocation>
        <location evidence="3">Cytoplasm</location>
    </subcellularLocation>
</comment>
<evidence type="ECO:0000256" key="9">
    <source>
        <dbReference type="ARBA" id="ARBA00022692"/>
    </source>
</evidence>
<dbReference type="PIRSF" id="PIRSF037432">
    <property type="entry name" value="STHK_NreB"/>
    <property type="match status" value="1"/>
</dbReference>
<dbReference type="CDD" id="cd16917">
    <property type="entry name" value="HATPase_UhpB-NarQ-NarX-like"/>
    <property type="match status" value="1"/>
</dbReference>
<evidence type="ECO:0000256" key="11">
    <source>
        <dbReference type="ARBA" id="ARBA00022741"/>
    </source>
</evidence>
<dbReference type="InterPro" id="IPR036890">
    <property type="entry name" value="HATPase_C_sf"/>
</dbReference>
<comment type="caution">
    <text evidence="24">The sequence shown here is derived from an EMBL/GenBank/DDBJ whole genome shotgun (WGS) entry which is preliminary data.</text>
</comment>
<evidence type="ECO:0000256" key="1">
    <source>
        <dbReference type="ARBA" id="ARBA00000085"/>
    </source>
</evidence>
<evidence type="ECO:0000259" key="22">
    <source>
        <dbReference type="PROSITE" id="PS50109"/>
    </source>
</evidence>
<evidence type="ECO:0000256" key="21">
    <source>
        <dbReference type="PIRSR" id="PIRSR037432-51"/>
    </source>
</evidence>
<feature type="modified residue" description="Phosphohistidine; by autocatalysis" evidence="21">
    <location>
        <position position="154"/>
    </location>
</feature>
<dbReference type="OrthoDB" id="9760839at2"/>
<dbReference type="PANTHER" id="PTHR24421:SF37">
    <property type="entry name" value="SENSOR HISTIDINE KINASE NARS"/>
    <property type="match status" value="1"/>
</dbReference>
<dbReference type="GO" id="GO:0000155">
    <property type="term" value="F:phosphorelay sensor kinase activity"/>
    <property type="evidence" value="ECO:0007669"/>
    <property type="project" value="InterPro"/>
</dbReference>
<dbReference type="InterPro" id="IPR000014">
    <property type="entry name" value="PAS"/>
</dbReference>
<dbReference type="GO" id="GO:0005524">
    <property type="term" value="F:ATP binding"/>
    <property type="evidence" value="ECO:0007669"/>
    <property type="project" value="UniProtKB-KW"/>
</dbReference>
<evidence type="ECO:0000256" key="19">
    <source>
        <dbReference type="ARBA" id="ARBA00024827"/>
    </source>
</evidence>
<dbReference type="Proteomes" id="UP000265816">
    <property type="component" value="Unassembled WGS sequence"/>
</dbReference>
<dbReference type="InterPro" id="IPR003594">
    <property type="entry name" value="HATPase_dom"/>
</dbReference>
<keyword evidence="25" id="KW-1185">Reference proteome</keyword>
<keyword evidence="7" id="KW-0963">Cytoplasm</keyword>
<feature type="domain" description="Histidine kinase" evidence="22">
    <location>
        <begin position="148"/>
        <end position="342"/>
    </location>
</feature>